<evidence type="ECO:0000256" key="6">
    <source>
        <dbReference type="PROSITE-ProRule" id="PRU00409"/>
    </source>
</evidence>
<reference evidence="12 13" key="1">
    <citation type="submission" date="2020-07" db="EMBL/GenBank/DDBJ databases">
        <title>Genomic Encyclopedia of Type Strains, Phase IV (KMG-IV): sequencing the most valuable type-strain genomes for metagenomic binning, comparative biology and taxonomic classification.</title>
        <authorList>
            <person name="Goeker M."/>
        </authorList>
    </citation>
    <scope>NUCLEOTIDE SEQUENCE [LARGE SCALE GENOMIC DNA]</scope>
    <source>
        <strain evidence="12 13">DSM 17721</strain>
    </source>
</reference>
<dbReference type="SUPFAM" id="SSF52440">
    <property type="entry name" value="PreATP-grasp domain"/>
    <property type="match status" value="1"/>
</dbReference>
<evidence type="ECO:0000256" key="7">
    <source>
        <dbReference type="SAM" id="MobiDB-lite"/>
    </source>
</evidence>
<dbReference type="Pfam" id="PF01039">
    <property type="entry name" value="Carboxyl_trans"/>
    <property type="match status" value="1"/>
</dbReference>
<comment type="caution">
    <text evidence="12">The sequence shown here is derived from an EMBL/GenBank/DDBJ whole genome shotgun (WGS) entry which is preliminary data.</text>
</comment>
<name>A0A7W0HJT5_9BACT</name>
<feature type="domain" description="ATP-grasp" evidence="9">
    <location>
        <begin position="118"/>
        <end position="321"/>
    </location>
</feature>
<comment type="cofactor">
    <cofactor evidence="1">
        <name>biotin</name>
        <dbReference type="ChEBI" id="CHEBI:57586"/>
    </cofactor>
</comment>
<gene>
    <name evidence="12" type="ORF">HNR65_000678</name>
</gene>
<dbReference type="SUPFAM" id="SSF51246">
    <property type="entry name" value="Rudiment single hybrid motif"/>
    <property type="match status" value="1"/>
</dbReference>
<keyword evidence="3 6" id="KW-0547">Nucleotide-binding</keyword>
<dbReference type="Gene3D" id="2.40.50.100">
    <property type="match status" value="1"/>
</dbReference>
<evidence type="ECO:0000256" key="1">
    <source>
        <dbReference type="ARBA" id="ARBA00001953"/>
    </source>
</evidence>
<sequence>MEKILVANRGEIAVRIIRAAAELRMGTVAVFSEDDQKCLHTRFADQSVPLQGLGAAAYLDADQIIAAARDNGCMAIAPGYGFLSESTQFAEKCQTAGIAFIGPTPESLELFGNKAMARQQAQKCDIALLPATHGPVTKDQAREFFKSLGDGAAVMIKALAGGGGRGMRAAYSLEDLDAAFDLCCSEAEAAFGCGDVYVEKLIADARHIEVQVIGDGRGGVSHLWERECTLQRRNQKLVEIAPAPGMDDSLRTRLTDAAVQLAQSVDYRSLGTFEFLVDAGPAAGSEPFYFLEVNPRLQVEHTVTEEITGVDLVRAQIEIARGRSLPDLGLEQDQISAPAGHAVQLRINMEEIAENGDITASAGILRVFEPPLGPGVRVDTFGYAGYEINPNFDSLLAKLICHSRSPEYADVLAKAYRALCEFRIEGVATNIGLLQNLVRHPDVVGNKVTTRFVETHLGRLIESAESGHRAHYFDQPEESPGSGKNAVQGDDANDVPENTEPCRVSMPGTVVKIEAAEGQVVHEKQIVAVIEAMKMQHAIEAGVSGVIRRICVRRGDTLAKGRALAWIEPSHVDAEQADAEKEVDLDHIRPDLAEVADRHRACMDEARPEAVEKRRKTGQRMARENIADLVDDDSFIEYGALAVAAQRRRRSLAELIKKSPADGLITGIGSVNGNRFDETKARCMVLAYDYTAMAGTQGAFNHQKTDRMLHLAEQWRLPVVLFAEGGGGRPGDVDAMELRVAGLDLDTFTRYAALSGLVPLVGIVSGYCFAGNATLLGCSDVIIATKNANIGMGGPAMIEGGGLGKCRPEQIGPASVQGPNGVIDILVQDEAEAVAAAKKYLSYFQGPVDDWQCADQRRLRRCVPENRLRAYNVSEIISLLADTDSVTELRSQYGTGIITALIRIQGRPFGLTANNCWHLGGAIDGDAADKAARFMKLCDAFDIPMVVLCDTPGFMVGPEAEKSAQVRRFARLFVTAAGATIPVFSVVLRKGYGLGAMAMVGGGYHRPVFNISWPTGEFGGMGLEGAVKLGFKKDLEAEKDPEKRQELYDSLVAMSYEHGKAINMASFLEIDDVIDPADTRHWIMRGLAAMPPEVARTGKKRPDIDTW</sequence>
<dbReference type="PROSITE" id="PS50975">
    <property type="entry name" value="ATP_GRASP"/>
    <property type="match status" value="1"/>
</dbReference>
<evidence type="ECO:0000256" key="3">
    <source>
        <dbReference type="ARBA" id="ARBA00022741"/>
    </source>
</evidence>
<dbReference type="InterPro" id="IPR011761">
    <property type="entry name" value="ATP-grasp"/>
</dbReference>
<evidence type="ECO:0000256" key="2">
    <source>
        <dbReference type="ARBA" id="ARBA00022598"/>
    </source>
</evidence>
<dbReference type="PANTHER" id="PTHR48095:SF5">
    <property type="entry name" value="BLL7292 PROTEIN"/>
    <property type="match status" value="1"/>
</dbReference>
<dbReference type="Gene3D" id="3.90.226.10">
    <property type="entry name" value="2-enoyl-CoA Hydratase, Chain A, domain 1"/>
    <property type="match status" value="2"/>
</dbReference>
<feature type="region of interest" description="Disordered" evidence="7">
    <location>
        <begin position="472"/>
        <end position="503"/>
    </location>
</feature>
<dbReference type="InterPro" id="IPR005482">
    <property type="entry name" value="Biotin_COase_C"/>
</dbReference>
<keyword evidence="4 6" id="KW-0067">ATP-binding</keyword>
<dbReference type="Gene3D" id="3.30.470.20">
    <property type="entry name" value="ATP-grasp fold, B domain"/>
    <property type="match status" value="1"/>
</dbReference>
<dbReference type="Gene3D" id="3.40.50.20">
    <property type="match status" value="1"/>
</dbReference>
<dbReference type="InterPro" id="IPR011763">
    <property type="entry name" value="COA_CT_C"/>
</dbReference>
<protein>
    <submittedName>
        <fullName evidence="12">Acetyl/propionyl-CoA carboxylase alpha subunit</fullName>
    </submittedName>
</protein>
<dbReference type="InterPro" id="IPR016185">
    <property type="entry name" value="PreATP-grasp_dom_sf"/>
</dbReference>
<dbReference type="Pfam" id="PF00364">
    <property type="entry name" value="Biotin_lipoyl"/>
    <property type="match status" value="1"/>
</dbReference>
<evidence type="ECO:0000256" key="4">
    <source>
        <dbReference type="ARBA" id="ARBA00022840"/>
    </source>
</evidence>
<dbReference type="Pfam" id="PF00289">
    <property type="entry name" value="Biotin_carb_N"/>
    <property type="match status" value="1"/>
</dbReference>
<dbReference type="PROSITE" id="PS50979">
    <property type="entry name" value="BC"/>
    <property type="match status" value="1"/>
</dbReference>
<dbReference type="RefSeq" id="WP_181550012.1">
    <property type="nucleotide sequence ID" value="NZ_JACDUS010000001.1"/>
</dbReference>
<evidence type="ECO:0000313" key="12">
    <source>
        <dbReference type="EMBL" id="MBA2880371.1"/>
    </source>
</evidence>
<accession>A0A7W0HJT5</accession>
<evidence type="ECO:0000259" key="8">
    <source>
        <dbReference type="PROSITE" id="PS50968"/>
    </source>
</evidence>
<dbReference type="PROSITE" id="PS50968">
    <property type="entry name" value="BIOTINYL_LIPOYL"/>
    <property type="match status" value="1"/>
</dbReference>
<dbReference type="SUPFAM" id="SSF51230">
    <property type="entry name" value="Single hybrid motif"/>
    <property type="match status" value="1"/>
</dbReference>
<evidence type="ECO:0000256" key="5">
    <source>
        <dbReference type="ARBA" id="ARBA00023267"/>
    </source>
</evidence>
<feature type="domain" description="Lipoyl-binding" evidence="8">
    <location>
        <begin position="499"/>
        <end position="568"/>
    </location>
</feature>
<dbReference type="Gene3D" id="3.30.1490.20">
    <property type="entry name" value="ATP-grasp fold, A domain"/>
    <property type="match status" value="1"/>
</dbReference>
<dbReference type="Pfam" id="PF02785">
    <property type="entry name" value="Biotin_carb_C"/>
    <property type="match status" value="1"/>
</dbReference>
<evidence type="ECO:0000259" key="9">
    <source>
        <dbReference type="PROSITE" id="PS50975"/>
    </source>
</evidence>
<dbReference type="SUPFAM" id="SSF56059">
    <property type="entry name" value="Glutathione synthetase ATP-binding domain-like"/>
    <property type="match status" value="1"/>
</dbReference>
<dbReference type="InterPro" id="IPR013815">
    <property type="entry name" value="ATP_grasp_subdomain_1"/>
</dbReference>
<evidence type="ECO:0000259" key="11">
    <source>
        <dbReference type="PROSITE" id="PS50989"/>
    </source>
</evidence>
<dbReference type="CDD" id="cd06850">
    <property type="entry name" value="biotinyl_domain"/>
    <property type="match status" value="1"/>
</dbReference>
<dbReference type="GO" id="GO:0005524">
    <property type="term" value="F:ATP binding"/>
    <property type="evidence" value="ECO:0007669"/>
    <property type="project" value="UniProtKB-UniRule"/>
</dbReference>
<dbReference type="InterPro" id="IPR005481">
    <property type="entry name" value="BC-like_N"/>
</dbReference>
<dbReference type="SUPFAM" id="SSF52096">
    <property type="entry name" value="ClpP/crotonase"/>
    <property type="match status" value="2"/>
</dbReference>
<dbReference type="PROSITE" id="PS50989">
    <property type="entry name" value="COA_CT_CTER"/>
    <property type="match status" value="1"/>
</dbReference>
<keyword evidence="5" id="KW-0092">Biotin</keyword>
<feature type="domain" description="Biotin carboxylation" evidence="10">
    <location>
        <begin position="1"/>
        <end position="458"/>
    </location>
</feature>
<dbReference type="Pfam" id="PF02786">
    <property type="entry name" value="CPSase_L_D2"/>
    <property type="match status" value="1"/>
</dbReference>
<dbReference type="EMBL" id="JACDUS010000001">
    <property type="protein sequence ID" value="MBA2880371.1"/>
    <property type="molecule type" value="Genomic_DNA"/>
</dbReference>
<dbReference type="GO" id="GO:0046872">
    <property type="term" value="F:metal ion binding"/>
    <property type="evidence" value="ECO:0007669"/>
    <property type="project" value="InterPro"/>
</dbReference>
<evidence type="ECO:0000259" key="10">
    <source>
        <dbReference type="PROSITE" id="PS50979"/>
    </source>
</evidence>
<dbReference type="InterPro" id="IPR011053">
    <property type="entry name" value="Single_hybrid_motif"/>
</dbReference>
<dbReference type="InterPro" id="IPR029045">
    <property type="entry name" value="ClpP/crotonase-like_dom_sf"/>
</dbReference>
<dbReference type="InterPro" id="IPR011764">
    <property type="entry name" value="Biotin_carboxylation_dom"/>
</dbReference>
<dbReference type="InterPro" id="IPR051602">
    <property type="entry name" value="ACC_Biotin_Carboxylase"/>
</dbReference>
<dbReference type="InterPro" id="IPR011054">
    <property type="entry name" value="Rudment_hybrid_motif"/>
</dbReference>
<dbReference type="InterPro" id="IPR005479">
    <property type="entry name" value="CPAse_ATP-bd"/>
</dbReference>
<dbReference type="SMART" id="SM00878">
    <property type="entry name" value="Biotin_carb_C"/>
    <property type="match status" value="1"/>
</dbReference>
<dbReference type="GO" id="GO:0016874">
    <property type="term" value="F:ligase activity"/>
    <property type="evidence" value="ECO:0007669"/>
    <property type="project" value="UniProtKB-KW"/>
</dbReference>
<dbReference type="PANTHER" id="PTHR48095">
    <property type="entry name" value="PYRUVATE CARBOXYLASE SUBUNIT A"/>
    <property type="match status" value="1"/>
</dbReference>
<dbReference type="InterPro" id="IPR034733">
    <property type="entry name" value="AcCoA_carboxyl_beta"/>
</dbReference>
<proteinExistence type="predicted"/>
<keyword evidence="13" id="KW-1185">Reference proteome</keyword>
<dbReference type="PROSITE" id="PS00867">
    <property type="entry name" value="CPSASE_2"/>
    <property type="match status" value="1"/>
</dbReference>
<organism evidence="12 13">
    <name type="scientific">Desulfosalsimonas propionicica</name>
    <dbReference type="NCBI Taxonomy" id="332175"/>
    <lineage>
        <taxon>Bacteria</taxon>
        <taxon>Pseudomonadati</taxon>
        <taxon>Thermodesulfobacteriota</taxon>
        <taxon>Desulfobacteria</taxon>
        <taxon>Desulfobacterales</taxon>
        <taxon>Desulfosalsimonadaceae</taxon>
        <taxon>Desulfosalsimonas</taxon>
    </lineage>
</organism>
<keyword evidence="2" id="KW-0436">Ligase</keyword>
<dbReference type="InterPro" id="IPR000089">
    <property type="entry name" value="Biotin_lipoyl"/>
</dbReference>
<dbReference type="AlphaFoldDB" id="A0A7W0HJT5"/>
<evidence type="ECO:0000313" key="13">
    <source>
        <dbReference type="Proteomes" id="UP000525298"/>
    </source>
</evidence>
<dbReference type="Proteomes" id="UP000525298">
    <property type="component" value="Unassembled WGS sequence"/>
</dbReference>
<feature type="domain" description="CoA carboxyltransferase C-terminal" evidence="11">
    <location>
        <begin position="858"/>
        <end position="1089"/>
    </location>
</feature>